<proteinExistence type="inferred from homology"/>
<evidence type="ECO:0000256" key="5">
    <source>
        <dbReference type="ARBA" id="ARBA00022670"/>
    </source>
</evidence>
<dbReference type="PANTHER" id="PTHR43390:SF1">
    <property type="entry name" value="CHLOROPLAST PROCESSING PEPTIDASE"/>
    <property type="match status" value="1"/>
</dbReference>
<dbReference type="EMBL" id="CP036501">
    <property type="protein sequence ID" value="UZP74710.1"/>
    <property type="molecule type" value="Genomic_DNA"/>
</dbReference>
<feature type="transmembrane region" description="Helical" evidence="7">
    <location>
        <begin position="6"/>
        <end position="28"/>
    </location>
</feature>
<accession>A0ABY6Q728</accession>
<organism evidence="10 11">
    <name type="scientific">Candidatus Paraluminiphilus aquimaris</name>
    <dbReference type="NCBI Taxonomy" id="2518994"/>
    <lineage>
        <taxon>Bacteria</taxon>
        <taxon>Pseudomonadati</taxon>
        <taxon>Pseudomonadota</taxon>
        <taxon>Gammaproteobacteria</taxon>
        <taxon>Cellvibrionales</taxon>
        <taxon>Halieaceae</taxon>
        <taxon>Candidatus Paraluminiphilus</taxon>
    </lineage>
</organism>
<evidence type="ECO:0000256" key="2">
    <source>
        <dbReference type="ARBA" id="ARBA00009370"/>
    </source>
</evidence>
<evidence type="ECO:0000313" key="10">
    <source>
        <dbReference type="EMBL" id="UZP74710.1"/>
    </source>
</evidence>
<dbReference type="InterPro" id="IPR019758">
    <property type="entry name" value="Pept_S26A_signal_pept_1_CS"/>
</dbReference>
<comment type="caution">
    <text evidence="8">Lacks conserved residue(s) required for the propagation of feature annotation.</text>
</comment>
<feature type="domain" description="Peptidase S26" evidence="9">
    <location>
        <begin position="70"/>
        <end position="260"/>
    </location>
</feature>
<dbReference type="PRINTS" id="PR00727">
    <property type="entry name" value="LEADERPTASE"/>
</dbReference>
<dbReference type="InterPro" id="IPR019533">
    <property type="entry name" value="Peptidase_S26"/>
</dbReference>
<dbReference type="EC" id="3.4.21.89" evidence="3 7"/>
<evidence type="ECO:0000256" key="3">
    <source>
        <dbReference type="ARBA" id="ARBA00013208"/>
    </source>
</evidence>
<sequence length="279" mass="31753">MNIDLPLILTIVVGVSGSIWLLDALFLARPRAARLAVLQQQFPKWNDPESADAKLFIESAVGEASEPLVVEYAKSFFPLLAFVLVLRSFLYEPFQIPSSSMVPTLQVGDYILVNKYNYGLRLPVTRTKVWDVSSPDRGDVMVFYPPHANETYYIKRVIGIPGDRIQYRNKQLTVNGKLVPREWLAEIPGTRRLQIGLEQPRDDKSHLVQVDLSRPIRDFSVVVRPGHYFMMGDNRDNSLDSRVWGQVPERDIVGQAVAIWMHWESIFSIPSFDRVGGLN</sequence>
<dbReference type="Gene3D" id="2.10.109.10">
    <property type="entry name" value="Umud Fragment, subunit A"/>
    <property type="match status" value="1"/>
</dbReference>
<dbReference type="PANTHER" id="PTHR43390">
    <property type="entry name" value="SIGNAL PEPTIDASE I"/>
    <property type="match status" value="1"/>
</dbReference>
<comment type="similarity">
    <text evidence="2 8">Belongs to the peptidase S26 family.</text>
</comment>
<keyword evidence="7" id="KW-0812">Transmembrane</keyword>
<evidence type="ECO:0000313" key="11">
    <source>
        <dbReference type="Proteomes" id="UP001317963"/>
    </source>
</evidence>
<dbReference type="NCBIfam" id="TIGR02227">
    <property type="entry name" value="sigpep_I_bact"/>
    <property type="match status" value="1"/>
</dbReference>
<name>A0ABY6Q728_9GAMM</name>
<dbReference type="InterPro" id="IPR036286">
    <property type="entry name" value="LexA/Signal_pep-like_sf"/>
</dbReference>
<dbReference type="Proteomes" id="UP001317963">
    <property type="component" value="Chromosome"/>
</dbReference>
<reference evidence="10 11" key="1">
    <citation type="submission" date="2019-02" db="EMBL/GenBank/DDBJ databases">
        <title>Halieaceae_genomes.</title>
        <authorList>
            <person name="Li S.-H."/>
        </authorList>
    </citation>
    <scope>NUCLEOTIDE SEQUENCE [LARGE SCALE GENOMIC DNA]</scope>
    <source>
        <strain evidence="10 11">JH123</strain>
    </source>
</reference>
<keyword evidence="11" id="KW-1185">Reference proteome</keyword>
<dbReference type="GO" id="GO:0009003">
    <property type="term" value="F:signal peptidase activity"/>
    <property type="evidence" value="ECO:0007669"/>
    <property type="project" value="UniProtKB-EC"/>
</dbReference>
<keyword evidence="7" id="KW-0472">Membrane</keyword>
<protein>
    <recommendedName>
        <fullName evidence="4 7">Signal peptidase I</fullName>
        <ecNumber evidence="3 7">3.4.21.89</ecNumber>
    </recommendedName>
</protein>
<comment type="catalytic activity">
    <reaction evidence="1 7">
        <text>Cleavage of hydrophobic, N-terminal signal or leader sequences from secreted and periplasmic proteins.</text>
        <dbReference type="EC" id="3.4.21.89"/>
    </reaction>
</comment>
<dbReference type="CDD" id="cd06530">
    <property type="entry name" value="S26_SPase_I"/>
    <property type="match status" value="1"/>
</dbReference>
<dbReference type="InterPro" id="IPR019757">
    <property type="entry name" value="Pept_S26A_signal_pept_1_Lys-AS"/>
</dbReference>
<dbReference type="PROSITE" id="PS00761">
    <property type="entry name" value="SPASE_I_3"/>
    <property type="match status" value="1"/>
</dbReference>
<dbReference type="InterPro" id="IPR019756">
    <property type="entry name" value="Pept_S26A_signal_pept_1_Ser-AS"/>
</dbReference>
<evidence type="ECO:0000256" key="7">
    <source>
        <dbReference type="RuleBase" id="RU003993"/>
    </source>
</evidence>
<keyword evidence="7" id="KW-1133">Transmembrane helix</keyword>
<dbReference type="PROSITE" id="PS00760">
    <property type="entry name" value="SPASE_I_2"/>
    <property type="match status" value="1"/>
</dbReference>
<dbReference type="Pfam" id="PF10502">
    <property type="entry name" value="Peptidase_S26"/>
    <property type="match status" value="1"/>
</dbReference>
<evidence type="ECO:0000259" key="9">
    <source>
        <dbReference type="Pfam" id="PF10502"/>
    </source>
</evidence>
<evidence type="ECO:0000256" key="6">
    <source>
        <dbReference type="ARBA" id="ARBA00022801"/>
    </source>
</evidence>
<evidence type="ECO:0000256" key="8">
    <source>
        <dbReference type="RuleBase" id="RU362042"/>
    </source>
</evidence>
<dbReference type="SUPFAM" id="SSF51306">
    <property type="entry name" value="LexA/Signal peptidase"/>
    <property type="match status" value="1"/>
</dbReference>
<evidence type="ECO:0000256" key="1">
    <source>
        <dbReference type="ARBA" id="ARBA00000677"/>
    </source>
</evidence>
<keyword evidence="6 7" id="KW-0378">Hydrolase</keyword>
<dbReference type="PROSITE" id="PS00501">
    <property type="entry name" value="SPASE_I_1"/>
    <property type="match status" value="1"/>
</dbReference>
<dbReference type="RefSeq" id="WP_279241169.1">
    <property type="nucleotide sequence ID" value="NZ_CP036501.1"/>
</dbReference>
<evidence type="ECO:0000256" key="4">
    <source>
        <dbReference type="ARBA" id="ARBA00019232"/>
    </source>
</evidence>
<comment type="subcellular location">
    <subcellularLocation>
        <location evidence="8">Membrane</location>
        <topology evidence="8">Multi-pass membrane protein</topology>
    </subcellularLocation>
</comment>
<gene>
    <name evidence="10" type="primary">lepB</name>
    <name evidence="10" type="ORF">E0F26_08140</name>
</gene>
<dbReference type="InterPro" id="IPR000223">
    <property type="entry name" value="Pept_S26A_signal_pept_1"/>
</dbReference>
<keyword evidence="5 7" id="KW-0645">Protease</keyword>